<protein>
    <recommendedName>
        <fullName evidence="3">ASCH domain-containing protein</fullName>
    </recommendedName>
</protein>
<name>A0A4Y8JSM8_9MICO</name>
<dbReference type="RefSeq" id="WP_134425333.1">
    <property type="nucleotide sequence ID" value="NZ_SOHA01000039.1"/>
</dbReference>
<dbReference type="EMBL" id="SOHA01000039">
    <property type="protein sequence ID" value="TFD27463.1"/>
    <property type="molecule type" value="Genomic_DNA"/>
</dbReference>
<comment type="caution">
    <text evidence="1">The sequence shown here is derived from an EMBL/GenBank/DDBJ whole genome shotgun (WGS) entry which is preliminary data.</text>
</comment>
<keyword evidence="2" id="KW-1185">Reference proteome</keyword>
<dbReference type="Gene3D" id="2.30.130.30">
    <property type="entry name" value="Hypothetical protein"/>
    <property type="match status" value="1"/>
</dbReference>
<sequence length="201" mass="21977">MRVLTVRQPWAWAIVHGGKDVENRVRNLAGGYRGPVAIHAGLAFDRYADDSDAAWEIRRAITSAEQGYPADDGQVWAADCIEEDDARYATRGSIIGVVDLTGAHRTTGTPKPFCYEIGVPNGIRDSINANRGLCSPWAESRPSGWHLELANPRALTEPIPFRGALGMRTLPADVAAEIHRVGFRDLPAPIFDNTPKRVTHA</sequence>
<dbReference type="Proteomes" id="UP000297472">
    <property type="component" value="Unassembled WGS sequence"/>
</dbReference>
<proteinExistence type="predicted"/>
<dbReference type="AlphaFoldDB" id="A0A4Y8JSM8"/>
<dbReference type="SUPFAM" id="SSF88697">
    <property type="entry name" value="PUA domain-like"/>
    <property type="match status" value="1"/>
</dbReference>
<organism evidence="1 2">
    <name type="scientific">Cryobacterium cryoconiti</name>
    <dbReference type="NCBI Taxonomy" id="1259239"/>
    <lineage>
        <taxon>Bacteria</taxon>
        <taxon>Bacillati</taxon>
        <taxon>Actinomycetota</taxon>
        <taxon>Actinomycetes</taxon>
        <taxon>Micrococcales</taxon>
        <taxon>Microbacteriaceae</taxon>
        <taxon>Cryobacterium</taxon>
    </lineage>
</organism>
<gene>
    <name evidence="1" type="ORF">E3T49_13040</name>
</gene>
<reference evidence="1 2" key="1">
    <citation type="submission" date="2019-03" db="EMBL/GenBank/DDBJ databases">
        <title>Genomics of glacier-inhabiting Cryobacterium strains.</title>
        <authorList>
            <person name="Liu Q."/>
            <person name="Xin Y.-H."/>
        </authorList>
    </citation>
    <scope>NUCLEOTIDE SEQUENCE [LARGE SCALE GENOMIC DNA]</scope>
    <source>
        <strain evidence="1 2">TMT1-51</strain>
    </source>
</reference>
<dbReference type="OrthoDB" id="359066at2"/>
<accession>A0A4Y8JSM8</accession>
<dbReference type="InterPro" id="IPR015947">
    <property type="entry name" value="PUA-like_sf"/>
</dbReference>
<evidence type="ECO:0008006" key="3">
    <source>
        <dbReference type="Google" id="ProtNLM"/>
    </source>
</evidence>
<evidence type="ECO:0000313" key="2">
    <source>
        <dbReference type="Proteomes" id="UP000297472"/>
    </source>
</evidence>
<evidence type="ECO:0000313" key="1">
    <source>
        <dbReference type="EMBL" id="TFD27463.1"/>
    </source>
</evidence>